<dbReference type="GO" id="GO:0000272">
    <property type="term" value="P:polysaccharide catabolic process"/>
    <property type="evidence" value="ECO:0007669"/>
    <property type="project" value="UniProtKB-KW"/>
</dbReference>
<evidence type="ECO:0000256" key="7">
    <source>
        <dbReference type="ARBA" id="ARBA00023326"/>
    </source>
</evidence>
<comment type="catalytic activity">
    <reaction evidence="1 10">
        <text>Hydrolysis of (1-&gt;4)-alpha-D-glucosidic linkages in polysaccharides so as to remove successive maltose units from the non-reducing ends of the chains.</text>
        <dbReference type="EC" id="3.2.1.2"/>
    </reaction>
</comment>
<protein>
    <recommendedName>
        <fullName evidence="3 10">Beta-amylase</fullName>
        <ecNumber evidence="3 10">3.2.1.2</ecNumber>
    </recommendedName>
</protein>
<feature type="binding site" evidence="9">
    <location>
        <begin position="442"/>
        <end position="443"/>
    </location>
    <ligand>
        <name>substrate</name>
    </ligand>
</feature>
<dbReference type="Gene3D" id="3.20.20.80">
    <property type="entry name" value="Glycosidases"/>
    <property type="match status" value="1"/>
</dbReference>
<dbReference type="PANTHER" id="PTHR31352:SF40">
    <property type="entry name" value="BETA-AMYLASE 6"/>
    <property type="match status" value="1"/>
</dbReference>
<dbReference type="InterPro" id="IPR018238">
    <property type="entry name" value="Glyco_hydro_14_CS"/>
</dbReference>
<organism evidence="11 12">
    <name type="scientific">Salvia divinorum</name>
    <name type="common">Maria pastora</name>
    <name type="synonym">Diviner's sage</name>
    <dbReference type="NCBI Taxonomy" id="28513"/>
    <lineage>
        <taxon>Eukaryota</taxon>
        <taxon>Viridiplantae</taxon>
        <taxon>Streptophyta</taxon>
        <taxon>Embryophyta</taxon>
        <taxon>Tracheophyta</taxon>
        <taxon>Spermatophyta</taxon>
        <taxon>Magnoliopsida</taxon>
        <taxon>eudicotyledons</taxon>
        <taxon>Gunneridae</taxon>
        <taxon>Pentapetalae</taxon>
        <taxon>asterids</taxon>
        <taxon>lamiids</taxon>
        <taxon>Lamiales</taxon>
        <taxon>Lamiaceae</taxon>
        <taxon>Nepetoideae</taxon>
        <taxon>Mentheae</taxon>
        <taxon>Salviinae</taxon>
        <taxon>Salvia</taxon>
        <taxon>Salvia subgen. Calosphace</taxon>
    </lineage>
</organism>
<evidence type="ECO:0000256" key="3">
    <source>
        <dbReference type="ARBA" id="ARBA00012594"/>
    </source>
</evidence>
<name>A0ABD1HX85_SALDI</name>
<proteinExistence type="inferred from homology"/>
<evidence type="ECO:0000256" key="4">
    <source>
        <dbReference type="ARBA" id="ARBA00022801"/>
    </source>
</evidence>
<comment type="similarity">
    <text evidence="2 10">Belongs to the glycosyl hydrolase 14 family.</text>
</comment>
<feature type="binding site" evidence="9">
    <location>
        <position position="481"/>
    </location>
    <ligand>
        <name>substrate</name>
    </ligand>
</feature>
<evidence type="ECO:0000256" key="5">
    <source>
        <dbReference type="ARBA" id="ARBA00023277"/>
    </source>
</evidence>
<dbReference type="InterPro" id="IPR017853">
    <property type="entry name" value="GH"/>
</dbReference>
<feature type="binding site" evidence="9">
    <location>
        <position position="162"/>
    </location>
    <ligand>
        <name>substrate</name>
    </ligand>
</feature>
<feature type="binding site" evidence="9">
    <location>
        <position position="361"/>
    </location>
    <ligand>
        <name>substrate</name>
    </ligand>
</feature>
<evidence type="ECO:0000256" key="6">
    <source>
        <dbReference type="ARBA" id="ARBA00023295"/>
    </source>
</evidence>
<keyword evidence="6 10" id="KW-0326">Glycosidase</keyword>
<dbReference type="InterPro" id="IPR001371">
    <property type="entry name" value="Glyco_hydro_14B_pln"/>
</dbReference>
<reference evidence="11 12" key="1">
    <citation type="submission" date="2024-06" db="EMBL/GenBank/DDBJ databases">
        <title>A chromosome level genome sequence of Diviner's sage (Salvia divinorum).</title>
        <authorList>
            <person name="Ford S.A."/>
            <person name="Ro D.-K."/>
            <person name="Ness R.W."/>
            <person name="Phillips M.A."/>
        </authorList>
    </citation>
    <scope>NUCLEOTIDE SEQUENCE [LARGE SCALE GENOMIC DNA]</scope>
    <source>
        <strain evidence="11">SAF-2024a</strain>
        <tissue evidence="11">Leaf</tissue>
    </source>
</reference>
<dbReference type="EC" id="3.2.1.2" evidence="3 10"/>
<sequence length="570" mass="65014">MATSVVASKIYRLPKKMAFNHLPELPSGQRSFELKNVVGNIKSSNTTQAVTADAPTSEKISQSISNNPLANYVPLFVMLPLGVITRENEFPNQEKMEQRLMELRKAGVDGVMVDVWWGILEAEGPKQYNWNSYKRLFQLVQKCGLRIQAIMSFHQCGGNIGDAVYIPLPKWVLAIGEEDKDIFYTNRYGNRNPEYLSLGVDNLPTFQGRTTIEMYRDFMQSFRLEMADLLESGTIMDIEVGLGPAGEMRYPSYPQDQGWKFPGIGEFQCYDKYMKREFKAASAKAGHPEWDLPDNAGTYNDTPEKTGFFGANGTYLSEKGKFFLTWYSNKMIEHGDQILDEANKVFQGCKVRLSIKVSGIHWWYKDDSHACELTSGYYNVKGRDGYRPVSRMISRHYGTLNFTCLEMINSEQPTDAKSAPEQLVQQVLSGGWDENVDVAGENALSRYDRKGYNQILLNVRPNGINENGPPKYKMVGVTYLRLSDELFESKKFKIFKQFVKKMHADMDYTREMTDVPILRRSKSKIPMEKLLEATEPIKPISWNSETDMSVGCPFADFLDNILDKLFPILK</sequence>
<dbReference type="PROSITE" id="PS00679">
    <property type="entry name" value="BETA_AMYLASE_2"/>
    <property type="match status" value="1"/>
</dbReference>
<keyword evidence="12" id="KW-1185">Reference proteome</keyword>
<dbReference type="FunFam" id="3.20.20.80:FF:000066">
    <property type="entry name" value="Beta-amylase"/>
    <property type="match status" value="1"/>
</dbReference>
<dbReference type="PANTHER" id="PTHR31352">
    <property type="entry name" value="BETA-AMYLASE 1, CHLOROPLASTIC"/>
    <property type="match status" value="1"/>
</dbReference>
<gene>
    <name evidence="11" type="primary">BMY1</name>
    <name evidence="11" type="ORF">AAHA92_10936</name>
</gene>
<dbReference type="Pfam" id="PF01373">
    <property type="entry name" value="Glyco_hydro_14"/>
    <property type="match status" value="1"/>
</dbReference>
<dbReference type="InterPro" id="IPR001554">
    <property type="entry name" value="Glyco_hydro_14"/>
</dbReference>
<evidence type="ECO:0000313" key="12">
    <source>
        <dbReference type="Proteomes" id="UP001567538"/>
    </source>
</evidence>
<keyword evidence="7 10" id="KW-0624">Polysaccharide degradation</keyword>
<dbReference type="SUPFAM" id="SSF51445">
    <property type="entry name" value="(Trans)glycosidases"/>
    <property type="match status" value="1"/>
</dbReference>
<feature type="binding site" evidence="9">
    <location>
        <position position="114"/>
    </location>
    <ligand>
        <name>substrate</name>
    </ligand>
</feature>
<feature type="binding site" evidence="9">
    <location>
        <position position="403"/>
    </location>
    <ligand>
        <name>substrate</name>
    </ligand>
</feature>
<dbReference type="AlphaFoldDB" id="A0ABD1HX85"/>
<evidence type="ECO:0000256" key="9">
    <source>
        <dbReference type="PIRSR" id="PIRSR601554-2"/>
    </source>
</evidence>
<keyword evidence="5 10" id="KW-0119">Carbohydrate metabolism</keyword>
<keyword evidence="4 10" id="KW-0378">Hydrolase</keyword>
<evidence type="ECO:0000256" key="8">
    <source>
        <dbReference type="PIRSR" id="PIRSR601554-1"/>
    </source>
</evidence>
<dbReference type="PRINTS" id="PR00750">
    <property type="entry name" value="BETAAMYLASE"/>
</dbReference>
<comment type="caution">
    <text evidence="11">The sequence shown here is derived from an EMBL/GenBank/DDBJ whole genome shotgun (WGS) entry which is preliminary data.</text>
</comment>
<dbReference type="Proteomes" id="UP001567538">
    <property type="component" value="Unassembled WGS sequence"/>
</dbReference>
<accession>A0ABD1HX85</accession>
<feature type="active site" description="Proton donor" evidence="8">
    <location>
        <position position="247"/>
    </location>
</feature>
<evidence type="ECO:0000256" key="1">
    <source>
        <dbReference type="ARBA" id="ARBA00000546"/>
    </source>
</evidence>
<feature type="binding site" evidence="9">
    <location>
        <position position="154"/>
    </location>
    <ligand>
        <name>substrate</name>
    </ligand>
</feature>
<dbReference type="EMBL" id="JBEAFC010000004">
    <property type="protein sequence ID" value="KAL1560762.1"/>
    <property type="molecule type" value="Genomic_DNA"/>
</dbReference>
<dbReference type="GO" id="GO:0016161">
    <property type="term" value="F:beta-amylase activity"/>
    <property type="evidence" value="ECO:0007669"/>
    <property type="project" value="UniProtKB-EC"/>
</dbReference>
<evidence type="ECO:0000256" key="2">
    <source>
        <dbReference type="ARBA" id="ARBA00005652"/>
    </source>
</evidence>
<evidence type="ECO:0000256" key="10">
    <source>
        <dbReference type="RuleBase" id="RU000509"/>
    </source>
</evidence>
<dbReference type="PRINTS" id="PR00842">
    <property type="entry name" value="GLHYDLASE14B"/>
</dbReference>
<evidence type="ECO:0000313" key="11">
    <source>
        <dbReference type="EMBL" id="KAL1560762.1"/>
    </source>
</evidence>
<feature type="binding site" evidence="9">
    <location>
        <position position="356"/>
    </location>
    <ligand>
        <name>substrate</name>
    </ligand>
</feature>
<feature type="active site" description="Proton acceptor" evidence="8">
    <location>
        <position position="441"/>
    </location>
</feature>